<protein>
    <submittedName>
        <fullName evidence="1">Unnamed protein product</fullName>
    </submittedName>
</protein>
<evidence type="ECO:0000313" key="1">
    <source>
        <dbReference type="EMBL" id="GME98040.1"/>
    </source>
</evidence>
<comment type="caution">
    <text evidence="1">The sequence shown here is derived from an EMBL/GenBank/DDBJ whole genome shotgun (WGS) entry which is preliminary data.</text>
</comment>
<organism evidence="1 2">
    <name type="scientific">Candida boidinii</name>
    <name type="common">Yeast</name>
    <dbReference type="NCBI Taxonomy" id="5477"/>
    <lineage>
        <taxon>Eukaryota</taxon>
        <taxon>Fungi</taxon>
        <taxon>Dikarya</taxon>
        <taxon>Ascomycota</taxon>
        <taxon>Saccharomycotina</taxon>
        <taxon>Pichiomycetes</taxon>
        <taxon>Pichiales</taxon>
        <taxon>Pichiaceae</taxon>
        <taxon>Ogataea</taxon>
        <taxon>Ogataea/Candida clade</taxon>
    </lineage>
</organism>
<accession>A0ACB5TYG4</accession>
<keyword evidence="2" id="KW-1185">Reference proteome</keyword>
<name>A0ACB5TYG4_CANBO</name>
<evidence type="ECO:0000313" key="2">
    <source>
        <dbReference type="Proteomes" id="UP001165101"/>
    </source>
</evidence>
<dbReference type="EMBL" id="BSXV01003303">
    <property type="protein sequence ID" value="GME98040.1"/>
    <property type="molecule type" value="Genomic_DNA"/>
</dbReference>
<sequence length="641" mass="72215">MKNKSRTLVLIKPKSLLKKPSAKKSKKKSSSKGETASKVTETLNKEQLISNKSKVDNEQLISNQPKLDNGQLIWNQATLISTSSGDTLEYQDSPHFSKRNTSRRLRSEISNPDNLTIMPTPNGPNHKCVRVRKLWYFPNDQLRLVSPTFGSVANDSIQISSLEDLKQNDAEYKSMVSKIPFDLCYSGSRFSPSKVRRFRMSIEKNKQHINNNERSKRLKKLILKYQRIKKPEPNYLVPPLVIDLTNSRSSTDSDMEFPQNENGGVIKINGDHNMIISDEDEEYEEDQPYVPEDDKLEEDKDDGDVNEDNESDELESDEADTDTDTDTDTDDESQAENKVQTQQRRSASKSKKKIDSNTVKNDSNIAKNLAKTIQNIDSGINNSTPNKEDLAQIITDAVKTLTKKGQSDESACTKSTENTNNDKESETHETNSSDDDDDDSDEDKQKEDISNRNGLVSRNNNSLHEIGSEESSSDESDADITSDADLPLSSSLRRPIILSDSESEDDDDSDKEEGANNDSGEDSEVEEINIEQQDRNNASSIREGFQTWDYSEPNVNRETMETVSNDDNDLIAPLIAGFQQQTLSPTRKDNTISNYGPSLFVPDDIESDTDENLLNMNVRTGIFSDEESLFVKDQFFDENES</sequence>
<gene>
    <name evidence="1" type="ORF">Cboi01_000481200</name>
</gene>
<reference evidence="1" key="1">
    <citation type="submission" date="2023-04" db="EMBL/GenBank/DDBJ databases">
        <title>Candida boidinii NBRC 1967.</title>
        <authorList>
            <person name="Ichikawa N."/>
            <person name="Sato H."/>
            <person name="Tonouchi N."/>
        </authorList>
    </citation>
    <scope>NUCLEOTIDE SEQUENCE</scope>
    <source>
        <strain evidence="1">NBRC 1967</strain>
    </source>
</reference>
<dbReference type="Proteomes" id="UP001165101">
    <property type="component" value="Unassembled WGS sequence"/>
</dbReference>
<proteinExistence type="predicted"/>